<reference evidence="1" key="1">
    <citation type="journal article" date="2015" name="Nature">
        <title>Complex archaea that bridge the gap between prokaryotes and eukaryotes.</title>
        <authorList>
            <person name="Spang A."/>
            <person name="Saw J.H."/>
            <person name="Jorgensen S.L."/>
            <person name="Zaremba-Niedzwiedzka K."/>
            <person name="Martijn J."/>
            <person name="Lind A.E."/>
            <person name="van Eijk R."/>
            <person name="Schleper C."/>
            <person name="Guy L."/>
            <person name="Ettema T.J."/>
        </authorList>
    </citation>
    <scope>NUCLEOTIDE SEQUENCE</scope>
</reference>
<comment type="caution">
    <text evidence="1">The sequence shown here is derived from an EMBL/GenBank/DDBJ whole genome shotgun (WGS) entry which is preliminary data.</text>
</comment>
<accession>A0A0F9J125</accession>
<protein>
    <submittedName>
        <fullName evidence="1">Uncharacterized protein</fullName>
    </submittedName>
</protein>
<sequence length="78" mass="8971">MKVGEFLKIEHGGFFGSIGIKKIEAIKEDWIVVRDFKTNEISLLIGSKEIKRLEQYSRTCIICLKCNGEGIIKNKRKK</sequence>
<evidence type="ECO:0000313" key="1">
    <source>
        <dbReference type="EMBL" id="KKM63258.1"/>
    </source>
</evidence>
<dbReference type="AlphaFoldDB" id="A0A0F9J125"/>
<name>A0A0F9J125_9ZZZZ</name>
<dbReference type="EMBL" id="LAZR01011133">
    <property type="protein sequence ID" value="KKM63258.1"/>
    <property type="molecule type" value="Genomic_DNA"/>
</dbReference>
<organism evidence="1">
    <name type="scientific">marine sediment metagenome</name>
    <dbReference type="NCBI Taxonomy" id="412755"/>
    <lineage>
        <taxon>unclassified sequences</taxon>
        <taxon>metagenomes</taxon>
        <taxon>ecological metagenomes</taxon>
    </lineage>
</organism>
<gene>
    <name evidence="1" type="ORF">LCGC14_1513310</name>
</gene>
<proteinExistence type="predicted"/>